<comment type="similarity">
    <text evidence="7">Belongs to the binding-protein-dependent transport system permease family.</text>
</comment>
<sequence length="335" mass="35252">MSRFLLRRLPQTALSVWGIATVIFFLMQVIPGDPARIAAGRTATPEQVEAARQRLGLDLPILEQYLGYLGRLLHGDLGTSVVTFQPITADLADVLPPTLELVLLTMLVNLCVAVPLGVVAAVRQGRAADTAIRVIVVLGGGVPVFWLGLMLQYLVGTRLGLLPISGRLDYGMDSPVVTGFATVDALLAGNTAGFGNAVAHLILPAIALSAPFLATVARGVRSTLMGTLASDYVVFARAKGGSTARVVVRHALRSALTPTLTIVGLQFGWMLGAALLVESVFGLTGLGTYLSTAVTSQDTFAVLGTVLVIGVVFVFANLLVDLCQLWLDPRVRADA</sequence>
<evidence type="ECO:0000313" key="10">
    <source>
        <dbReference type="Proteomes" id="UP000272400"/>
    </source>
</evidence>
<name>A0A3N1D1Q7_9ACTN</name>
<feature type="domain" description="ABC transmembrane type-1" evidence="8">
    <location>
        <begin position="95"/>
        <end position="324"/>
    </location>
</feature>
<proteinExistence type="inferred from homology"/>
<feature type="transmembrane region" description="Helical" evidence="7">
    <location>
        <begin position="197"/>
        <end position="217"/>
    </location>
</feature>
<dbReference type="InterPro" id="IPR045621">
    <property type="entry name" value="BPD_transp_1_N"/>
</dbReference>
<dbReference type="Pfam" id="PF19300">
    <property type="entry name" value="BPD_transp_1_N"/>
    <property type="match status" value="1"/>
</dbReference>
<dbReference type="Gene3D" id="1.10.3720.10">
    <property type="entry name" value="MetI-like"/>
    <property type="match status" value="1"/>
</dbReference>
<feature type="transmembrane region" description="Helical" evidence="7">
    <location>
        <begin position="259"/>
        <end position="281"/>
    </location>
</feature>
<dbReference type="Pfam" id="PF00528">
    <property type="entry name" value="BPD_transp_1"/>
    <property type="match status" value="1"/>
</dbReference>
<evidence type="ECO:0000256" key="6">
    <source>
        <dbReference type="ARBA" id="ARBA00023136"/>
    </source>
</evidence>
<dbReference type="PROSITE" id="PS50928">
    <property type="entry name" value="ABC_TM1"/>
    <property type="match status" value="1"/>
</dbReference>
<dbReference type="PANTHER" id="PTHR43163:SF6">
    <property type="entry name" value="DIPEPTIDE TRANSPORT SYSTEM PERMEASE PROTEIN DPPB-RELATED"/>
    <property type="match status" value="1"/>
</dbReference>
<protein>
    <submittedName>
        <fullName evidence="9">Peptide/nickel transport system permease protein</fullName>
    </submittedName>
</protein>
<feature type="transmembrane region" description="Helical" evidence="7">
    <location>
        <begin position="101"/>
        <end position="122"/>
    </location>
</feature>
<organism evidence="9 10">
    <name type="scientific">Actinocorallia herbida</name>
    <dbReference type="NCBI Taxonomy" id="58109"/>
    <lineage>
        <taxon>Bacteria</taxon>
        <taxon>Bacillati</taxon>
        <taxon>Actinomycetota</taxon>
        <taxon>Actinomycetes</taxon>
        <taxon>Streptosporangiales</taxon>
        <taxon>Thermomonosporaceae</taxon>
        <taxon>Actinocorallia</taxon>
    </lineage>
</organism>
<keyword evidence="3" id="KW-1003">Cell membrane</keyword>
<keyword evidence="4 7" id="KW-0812">Transmembrane</keyword>
<keyword evidence="10" id="KW-1185">Reference proteome</keyword>
<evidence type="ECO:0000256" key="1">
    <source>
        <dbReference type="ARBA" id="ARBA00004651"/>
    </source>
</evidence>
<reference evidence="9 10" key="1">
    <citation type="submission" date="2018-11" db="EMBL/GenBank/DDBJ databases">
        <title>Sequencing the genomes of 1000 actinobacteria strains.</title>
        <authorList>
            <person name="Klenk H.-P."/>
        </authorList>
    </citation>
    <scope>NUCLEOTIDE SEQUENCE [LARGE SCALE GENOMIC DNA]</scope>
    <source>
        <strain evidence="9 10">DSM 44254</strain>
    </source>
</reference>
<evidence type="ECO:0000313" key="9">
    <source>
        <dbReference type="EMBL" id="ROO86998.1"/>
    </source>
</evidence>
<dbReference type="Proteomes" id="UP000272400">
    <property type="component" value="Unassembled WGS sequence"/>
</dbReference>
<feature type="transmembrane region" description="Helical" evidence="7">
    <location>
        <begin position="12"/>
        <end position="30"/>
    </location>
</feature>
<comment type="subcellular location">
    <subcellularLocation>
        <location evidence="1 7">Cell membrane</location>
        <topology evidence="1 7">Multi-pass membrane protein</topology>
    </subcellularLocation>
</comment>
<evidence type="ECO:0000256" key="2">
    <source>
        <dbReference type="ARBA" id="ARBA00022448"/>
    </source>
</evidence>
<dbReference type="SUPFAM" id="SSF161098">
    <property type="entry name" value="MetI-like"/>
    <property type="match status" value="1"/>
</dbReference>
<dbReference type="GO" id="GO:0055085">
    <property type="term" value="P:transmembrane transport"/>
    <property type="evidence" value="ECO:0007669"/>
    <property type="project" value="InterPro"/>
</dbReference>
<dbReference type="InterPro" id="IPR035906">
    <property type="entry name" value="MetI-like_sf"/>
</dbReference>
<dbReference type="CDD" id="cd06261">
    <property type="entry name" value="TM_PBP2"/>
    <property type="match status" value="1"/>
</dbReference>
<dbReference type="PANTHER" id="PTHR43163">
    <property type="entry name" value="DIPEPTIDE TRANSPORT SYSTEM PERMEASE PROTEIN DPPB-RELATED"/>
    <property type="match status" value="1"/>
</dbReference>
<evidence type="ECO:0000259" key="8">
    <source>
        <dbReference type="PROSITE" id="PS50928"/>
    </source>
</evidence>
<gene>
    <name evidence="9" type="ORF">EDD29_4586</name>
</gene>
<evidence type="ECO:0000256" key="7">
    <source>
        <dbReference type="RuleBase" id="RU363032"/>
    </source>
</evidence>
<keyword evidence="2 7" id="KW-0813">Transport</keyword>
<evidence type="ECO:0000256" key="4">
    <source>
        <dbReference type="ARBA" id="ARBA00022692"/>
    </source>
</evidence>
<dbReference type="RefSeq" id="WP_123666342.1">
    <property type="nucleotide sequence ID" value="NZ_RJKE01000001.1"/>
</dbReference>
<feature type="transmembrane region" description="Helical" evidence="7">
    <location>
        <begin position="134"/>
        <end position="155"/>
    </location>
</feature>
<dbReference type="OrthoDB" id="9778910at2"/>
<feature type="transmembrane region" description="Helical" evidence="7">
    <location>
        <begin position="301"/>
        <end position="320"/>
    </location>
</feature>
<evidence type="ECO:0000256" key="3">
    <source>
        <dbReference type="ARBA" id="ARBA00022475"/>
    </source>
</evidence>
<dbReference type="AlphaFoldDB" id="A0A3N1D1Q7"/>
<comment type="caution">
    <text evidence="9">The sequence shown here is derived from an EMBL/GenBank/DDBJ whole genome shotgun (WGS) entry which is preliminary data.</text>
</comment>
<accession>A0A3N1D1Q7</accession>
<evidence type="ECO:0000256" key="5">
    <source>
        <dbReference type="ARBA" id="ARBA00022989"/>
    </source>
</evidence>
<keyword evidence="5 7" id="KW-1133">Transmembrane helix</keyword>
<keyword evidence="6 7" id="KW-0472">Membrane</keyword>
<dbReference type="EMBL" id="RJKE01000001">
    <property type="protein sequence ID" value="ROO86998.1"/>
    <property type="molecule type" value="Genomic_DNA"/>
</dbReference>
<dbReference type="GO" id="GO:0005886">
    <property type="term" value="C:plasma membrane"/>
    <property type="evidence" value="ECO:0007669"/>
    <property type="project" value="UniProtKB-SubCell"/>
</dbReference>
<dbReference type="InterPro" id="IPR000515">
    <property type="entry name" value="MetI-like"/>
</dbReference>